<comment type="caution">
    <text evidence="7">The sequence shown here is derived from an EMBL/GenBank/DDBJ whole genome shotgun (WGS) entry which is preliminary data.</text>
</comment>
<keyword evidence="8" id="KW-1185">Reference proteome</keyword>
<reference evidence="7 8" key="1">
    <citation type="journal article" date="2023" name="Genome Announc.">
        <title>Pan-Genome Analyses of the Genus Cohnella and Proposal of the Novel Species Cohnella silvisoli sp. nov., Isolated from Forest Soil.</title>
        <authorList>
            <person name="Wang C."/>
            <person name="Mao L."/>
            <person name="Bao G."/>
            <person name="Zhu H."/>
        </authorList>
    </citation>
    <scope>NUCLEOTIDE SEQUENCE [LARGE SCALE GENOMIC DNA]</scope>
    <source>
        <strain evidence="7 8">NL03-T5-1</strain>
    </source>
</reference>
<dbReference type="PANTHER" id="PTHR43077">
    <property type="entry name" value="TRANSPORT PERMEASE YVFS-RELATED"/>
    <property type="match status" value="1"/>
</dbReference>
<sequence length="737" mass="78580">MNSWRLAYEDMRTLWSSRVLRVSVLGLMVLPLLYSFLYLWAFWDPTGKLHHLPLAIVNEDTGINAQGRRLLLGQQLVDELTSDKKLSWKEQPRDQAQRQLSANEVAGILLIPNHFSSAASSAGTDKPEHPLLTLELNEGHNPLSAKIVRSVMEEIKKKLNVKLTTNYLEVVFDQILNGAEGLSEAAAGATRLANGTDDAYSGATALSDGLQQVKVGMSKLTNGLTALQQGANDLESGLAKLDSALAGVTGEADKLIAGWNHALAGLHQAANEAASARAMLTAAIESLHRENSTLTEALNAFVKDRKLLEEAQGAAGNLQSALETQNARTKEVGDSLDKIISSHPELKNEDTSDLRGAADRLQAAASQSTIAGRKLADSLNRASSSQAGPAASDRLADAQARLDQAVRNLSDLAANVASAGQAALKRVEDETGSIKEKLGRITEMINGVSRLAQGSSQLAGGLGTFGTGLNEARTGVDRLADGASRLPQGLAQIRDGQRELAGKLSEAAKIASSDGKSDERIAVMSDPLKVEELNTHPVPNNGTGFAPYFIALSLWVGSLVLFFVIDIHTVTTRPRHPISYIGSKYLALGSVSLSQSILSVFVLHAALGVNTVMPFIHLYGLAAITGLTFAAILMLLIGVLGEDKGRFAAVVVLMLQLTSSSGSYPVELEPGLFRFLHPLLPMTYAVDGFRQVISIGNLSELLTDCAILAAYGLCALALLYVLKRKSIRAEMPNISNI</sequence>
<protein>
    <submittedName>
        <fullName evidence="7">YhgE/Pip domain-containing protein</fullName>
    </submittedName>
</protein>
<feature type="transmembrane region" description="Helical" evidence="5">
    <location>
        <begin position="20"/>
        <end position="43"/>
    </location>
</feature>
<proteinExistence type="predicted"/>
<feature type="transmembrane region" description="Helical" evidence="5">
    <location>
        <begin position="545"/>
        <end position="565"/>
    </location>
</feature>
<evidence type="ECO:0000256" key="5">
    <source>
        <dbReference type="SAM" id="Phobius"/>
    </source>
</evidence>
<dbReference type="InterPro" id="IPR013525">
    <property type="entry name" value="ABC2_TM"/>
</dbReference>
<dbReference type="NCBIfam" id="TIGR03062">
    <property type="entry name" value="pip_yhgE_Cterm"/>
    <property type="match status" value="1"/>
</dbReference>
<feature type="transmembrane region" description="Helical" evidence="5">
    <location>
        <begin position="701"/>
        <end position="722"/>
    </location>
</feature>
<dbReference type="PANTHER" id="PTHR43077:SF5">
    <property type="entry name" value="PHAGE INFECTION PROTEIN"/>
    <property type="match status" value="1"/>
</dbReference>
<keyword evidence="2 5" id="KW-0812">Transmembrane</keyword>
<dbReference type="Pfam" id="PF12698">
    <property type="entry name" value="ABC2_membrane_3"/>
    <property type="match status" value="2"/>
</dbReference>
<name>A0ABV1KKU5_9BACL</name>
<dbReference type="InterPro" id="IPR017500">
    <property type="entry name" value="Phage_infect_YhgE_N"/>
</dbReference>
<evidence type="ECO:0000313" key="7">
    <source>
        <dbReference type="EMBL" id="MEQ4480786.1"/>
    </source>
</evidence>
<feature type="domain" description="ABC-2 type transporter transmembrane" evidence="6">
    <location>
        <begin position="27"/>
        <end position="163"/>
    </location>
</feature>
<dbReference type="InterPro" id="IPR017501">
    <property type="entry name" value="Phage_infect_YhgE_C"/>
</dbReference>
<dbReference type="NCBIfam" id="TIGR03061">
    <property type="entry name" value="pip_yhgE_Nterm"/>
    <property type="match status" value="1"/>
</dbReference>
<comment type="subcellular location">
    <subcellularLocation>
        <location evidence="1">Membrane</location>
        <topology evidence="1">Multi-pass membrane protein</topology>
    </subcellularLocation>
</comment>
<feature type="transmembrane region" description="Helical" evidence="5">
    <location>
        <begin position="647"/>
        <end position="666"/>
    </location>
</feature>
<feature type="domain" description="ABC-2 type transporter transmembrane" evidence="6">
    <location>
        <begin position="516"/>
        <end position="720"/>
    </location>
</feature>
<dbReference type="InterPro" id="IPR051328">
    <property type="entry name" value="T7SS_ABC-Transporter"/>
</dbReference>
<gene>
    <name evidence="7" type="ORF">QJS35_00115</name>
</gene>
<evidence type="ECO:0000256" key="1">
    <source>
        <dbReference type="ARBA" id="ARBA00004141"/>
    </source>
</evidence>
<feature type="transmembrane region" description="Helical" evidence="5">
    <location>
        <begin position="618"/>
        <end position="640"/>
    </location>
</feature>
<dbReference type="Gene3D" id="3.40.1710.10">
    <property type="entry name" value="abc type-2 transporter like domain"/>
    <property type="match status" value="1"/>
</dbReference>
<keyword evidence="3 5" id="KW-1133">Transmembrane helix</keyword>
<evidence type="ECO:0000313" key="8">
    <source>
        <dbReference type="Proteomes" id="UP001493487"/>
    </source>
</evidence>
<evidence type="ECO:0000256" key="3">
    <source>
        <dbReference type="ARBA" id="ARBA00022989"/>
    </source>
</evidence>
<evidence type="ECO:0000259" key="6">
    <source>
        <dbReference type="Pfam" id="PF12698"/>
    </source>
</evidence>
<evidence type="ECO:0000256" key="2">
    <source>
        <dbReference type="ARBA" id="ARBA00022692"/>
    </source>
</evidence>
<accession>A0ABV1KKU5</accession>
<evidence type="ECO:0000256" key="4">
    <source>
        <dbReference type="ARBA" id="ARBA00023136"/>
    </source>
</evidence>
<feature type="transmembrane region" description="Helical" evidence="5">
    <location>
        <begin position="585"/>
        <end position="606"/>
    </location>
</feature>
<dbReference type="EMBL" id="JASKHM010000001">
    <property type="protein sequence ID" value="MEQ4480786.1"/>
    <property type="molecule type" value="Genomic_DNA"/>
</dbReference>
<dbReference type="RefSeq" id="WP_232183395.1">
    <property type="nucleotide sequence ID" value="NZ_JAIOAP010000001.1"/>
</dbReference>
<organism evidence="7 8">
    <name type="scientific">Cohnella silvisoli</name>
    <dbReference type="NCBI Taxonomy" id="2873699"/>
    <lineage>
        <taxon>Bacteria</taxon>
        <taxon>Bacillati</taxon>
        <taxon>Bacillota</taxon>
        <taxon>Bacilli</taxon>
        <taxon>Bacillales</taxon>
        <taxon>Paenibacillaceae</taxon>
        <taxon>Cohnella</taxon>
    </lineage>
</organism>
<dbReference type="Proteomes" id="UP001493487">
    <property type="component" value="Unassembled WGS sequence"/>
</dbReference>
<keyword evidence="4 5" id="KW-0472">Membrane</keyword>